<dbReference type="AlphaFoldDB" id="A0A4U9YZB1"/>
<evidence type="ECO:0000313" key="1">
    <source>
        <dbReference type="EMBL" id="VTS31974.1"/>
    </source>
</evidence>
<dbReference type="Proteomes" id="UP000394068">
    <property type="component" value="Unassembled WGS sequence"/>
</dbReference>
<dbReference type="RefSeq" id="WP_143920841.1">
    <property type="nucleotide sequence ID" value="NZ_CABEHT010000003.1"/>
</dbReference>
<gene>
    <name evidence="1" type="ORF">NCTC5386_02201</name>
</gene>
<organism evidence="1 2">
    <name type="scientific">Streptococcus pseudoporcinus</name>
    <dbReference type="NCBI Taxonomy" id="361101"/>
    <lineage>
        <taxon>Bacteria</taxon>
        <taxon>Bacillati</taxon>
        <taxon>Bacillota</taxon>
        <taxon>Bacilli</taxon>
        <taxon>Lactobacillales</taxon>
        <taxon>Streptococcaceae</taxon>
        <taxon>Streptococcus</taxon>
    </lineage>
</organism>
<accession>A0A4U9YZB1</accession>
<name>A0A4U9YZB1_9STRE</name>
<reference evidence="1 2" key="1">
    <citation type="submission" date="2019-05" db="EMBL/GenBank/DDBJ databases">
        <authorList>
            <consortium name="Pathogen Informatics"/>
        </authorList>
    </citation>
    <scope>NUCLEOTIDE SEQUENCE [LARGE SCALE GENOMIC DNA]</scope>
    <source>
        <strain evidence="1 2">NCTC5386</strain>
    </source>
</reference>
<sequence length="334" mass="35158">MPEKVKNLLANDTDFSTKASVAQATLEKWNGLTPAQKELIATNNTAEGVNAALSLMLTVPETKNTNINATDNTAPAAASAQGAISSVRQYGVPNIFANNATGSATSQAQAGINSVKQPFPAPIFANDITGAPVGSAKRSISSVQGKTVTISAIDRASGVLSGIAGWLGSLRDKVVNVITRHTSNEKGTNFHPGGLAMVNDQKGSLYRELVTLPNGVSFIPDGRNVMLPLPRGSKVLRASLTKQMFPHYADGVGFNETNISSIAKRIGDVKETKSLVINNDNSDIRAMLSQLIKIMSQQGTNSSLTSALETIKVLSSRPATFLIEANESFSGIFS</sequence>
<evidence type="ECO:0000313" key="2">
    <source>
        <dbReference type="Proteomes" id="UP000394068"/>
    </source>
</evidence>
<proteinExistence type="predicted"/>
<dbReference type="EMBL" id="CABEHT010000003">
    <property type="protein sequence ID" value="VTS31974.1"/>
    <property type="molecule type" value="Genomic_DNA"/>
</dbReference>
<protein>
    <submittedName>
        <fullName evidence="1">Phage protein</fullName>
    </submittedName>
</protein>